<evidence type="ECO:0000256" key="13">
    <source>
        <dbReference type="ARBA" id="ARBA00080858"/>
    </source>
</evidence>
<dbReference type="FunFam" id="3.30.70.580:FF:000002">
    <property type="entry name" value="tRNA pseudouridine synthase"/>
    <property type="match status" value="1"/>
</dbReference>
<evidence type="ECO:0000256" key="1">
    <source>
        <dbReference type="ARBA" id="ARBA00001166"/>
    </source>
</evidence>
<dbReference type="STRING" id="1198029.A0A1U7LUH1"/>
<comment type="similarity">
    <text evidence="4">Belongs to the tRNA pseudouridine synthase TruA family.</text>
</comment>
<proteinExistence type="inferred from homology"/>
<reference evidence="18 19" key="1">
    <citation type="submission" date="2016-04" db="EMBL/GenBank/DDBJ databases">
        <title>Evolutionary innovation and constraint leading to complex multicellularity in the Ascomycota.</title>
        <authorList>
            <person name="Cisse O."/>
            <person name="Nguyen A."/>
            <person name="Hewitt D.A."/>
            <person name="Jedd G."/>
            <person name="Stajich J.E."/>
        </authorList>
    </citation>
    <scope>NUCLEOTIDE SEQUENCE [LARGE SCALE GENOMIC DNA]</scope>
    <source>
        <strain evidence="18 19">DAH-3</strain>
    </source>
</reference>
<dbReference type="InterPro" id="IPR020097">
    <property type="entry name" value="PsdUridine_synth_TruA_a/b_dom"/>
</dbReference>
<feature type="domain" description="Pseudouridine synthase I TruA alpha/beta" evidence="17">
    <location>
        <begin position="316"/>
        <end position="418"/>
    </location>
</feature>
<dbReference type="GO" id="GO:0031119">
    <property type="term" value="P:tRNA pseudouridine synthesis"/>
    <property type="evidence" value="ECO:0007669"/>
    <property type="project" value="EnsemblFungi"/>
</dbReference>
<dbReference type="Proteomes" id="UP000186594">
    <property type="component" value="Unassembled WGS sequence"/>
</dbReference>
<dbReference type="PANTHER" id="PTHR11142:SF4">
    <property type="entry name" value="PSEUDOURIDYLATE SYNTHASE 1 HOMOLOG"/>
    <property type="match status" value="1"/>
</dbReference>
<dbReference type="CDD" id="cd02568">
    <property type="entry name" value="PseudoU_synth_PUS1_PUS2"/>
    <property type="match status" value="1"/>
</dbReference>
<dbReference type="GO" id="GO:0003723">
    <property type="term" value="F:RNA binding"/>
    <property type="evidence" value="ECO:0007669"/>
    <property type="project" value="InterPro"/>
</dbReference>
<evidence type="ECO:0000256" key="11">
    <source>
        <dbReference type="ARBA" id="ARBA00073968"/>
    </source>
</evidence>
<dbReference type="SUPFAM" id="SSF55120">
    <property type="entry name" value="Pseudouridine synthase"/>
    <property type="match status" value="1"/>
</dbReference>
<evidence type="ECO:0000256" key="14">
    <source>
        <dbReference type="PIRSR" id="PIRSR641708-1"/>
    </source>
</evidence>
<comment type="caution">
    <text evidence="18">The sequence shown here is derived from an EMBL/GenBank/DDBJ whole genome shotgun (WGS) entry which is preliminary data.</text>
</comment>
<comment type="subcellular location">
    <subcellularLocation>
        <location evidence="3">Nucleus</location>
    </subcellularLocation>
</comment>
<dbReference type="EMBL" id="LXFE01000206">
    <property type="protein sequence ID" value="OLL26325.1"/>
    <property type="molecule type" value="Genomic_DNA"/>
</dbReference>
<organism evidence="18 19">
    <name type="scientific">Neolecta irregularis (strain DAH-3)</name>
    <dbReference type="NCBI Taxonomy" id="1198029"/>
    <lineage>
        <taxon>Eukaryota</taxon>
        <taxon>Fungi</taxon>
        <taxon>Dikarya</taxon>
        <taxon>Ascomycota</taxon>
        <taxon>Taphrinomycotina</taxon>
        <taxon>Neolectales</taxon>
        <taxon>Neolectaceae</taxon>
        <taxon>Neolecta</taxon>
    </lineage>
</organism>
<comment type="function">
    <text evidence="10">Formation of pseudouridine at positions 27 and 28 in the anticodon stem and loop of transfer RNAs; at positions 34 and 36 of intron-containing precursor tRNA(Ile) and at position 35 in the intron-containing tRNA(Tyr). Catalyzes pseudouridylation at position 44 in U2 snRNA. Also catalyzes pseudouridylation of mRNAs.</text>
</comment>
<evidence type="ECO:0000256" key="6">
    <source>
        <dbReference type="ARBA" id="ARBA00022694"/>
    </source>
</evidence>
<evidence type="ECO:0000256" key="2">
    <source>
        <dbReference type="ARBA" id="ARBA00001832"/>
    </source>
</evidence>
<keyword evidence="8" id="KW-0539">Nucleus</keyword>
<accession>A0A1U7LUH1</accession>
<dbReference type="Gene3D" id="3.30.70.660">
    <property type="entry name" value="Pseudouridine synthase I, catalytic domain, C-terminal subdomain"/>
    <property type="match status" value="1"/>
</dbReference>
<evidence type="ECO:0000256" key="15">
    <source>
        <dbReference type="PIRSR" id="PIRSR641708-2"/>
    </source>
</evidence>
<dbReference type="PANTHER" id="PTHR11142">
    <property type="entry name" value="PSEUDOURIDYLATE SYNTHASE"/>
    <property type="match status" value="1"/>
</dbReference>
<evidence type="ECO:0000256" key="10">
    <source>
        <dbReference type="ARBA" id="ARBA00053072"/>
    </source>
</evidence>
<sequence length="534" mass="61129">MTTEDELISRSIASENVIPPVQQPEATTSSQGLHDASINSGFPGSTSEESKKRKPSGRDNWVKNWDQKRTKREDYGIPREPRRPKKKVACLIGYCGTGYHGMQLNPPNRTIEGDLFDAFVKAGAISKDNSDDPRKSSLQRSARTDKGVHAAGNLISLKLIVEDADILEKINSYLPATIRLWGFTPSIRSFNCHTNCDSRVYEYLLPSHSFLPPRPTSTFAQFIISQNKDAGKPIQNWGGHDTSQFWDQVDVKILQISEEEIAAEEARIQSAVEEHGTQTHQVNARERIIRKLEMKEKRTFRITPERMQIVRDGFSQYLGSHNFHNFTVGMEYRNESARRFMKKITVSDPHNIDDTEWISVKIHGQSFMLHQIRKMVAMVVMIVRSGCPENRISEAYRPPKLAIPKAPGLGLLLERPIFEGYNKKATDNGREKIDFDQHDDQIEAFKQKHIYDKIYAEEKKENMYATRYIWRSDSRFHIFLSGLDSFPGFPYLTANGFPRTMETKAEELTLPGADDEEQAQDESDLKRPREEFEG</sequence>
<dbReference type="OrthoDB" id="10256309at2759"/>
<evidence type="ECO:0000256" key="5">
    <source>
        <dbReference type="ARBA" id="ARBA00022664"/>
    </source>
</evidence>
<comment type="catalytic activity">
    <reaction evidence="2">
        <text>uridine in snRNA = pseudouridine in snRNA</text>
        <dbReference type="Rhea" id="RHEA:51124"/>
        <dbReference type="Rhea" id="RHEA-COMP:12891"/>
        <dbReference type="Rhea" id="RHEA-COMP:12892"/>
        <dbReference type="ChEBI" id="CHEBI:65314"/>
        <dbReference type="ChEBI" id="CHEBI:65315"/>
    </reaction>
</comment>
<dbReference type="GO" id="GO:1990481">
    <property type="term" value="P:mRNA pseudouridine synthesis"/>
    <property type="evidence" value="ECO:0007669"/>
    <property type="project" value="TreeGrafter"/>
</dbReference>
<dbReference type="GO" id="GO:0031120">
    <property type="term" value="P:snRNA pseudouridine synthesis"/>
    <property type="evidence" value="ECO:0007669"/>
    <property type="project" value="UniProtKB-ARBA"/>
</dbReference>
<keyword evidence="6" id="KW-0819">tRNA processing</keyword>
<dbReference type="GO" id="GO:0005634">
    <property type="term" value="C:nucleus"/>
    <property type="evidence" value="ECO:0007669"/>
    <property type="project" value="UniProtKB-SubCell"/>
</dbReference>
<dbReference type="Pfam" id="PF01416">
    <property type="entry name" value="PseudoU_synth_1"/>
    <property type="match status" value="1"/>
</dbReference>
<evidence type="ECO:0000256" key="12">
    <source>
        <dbReference type="ARBA" id="ARBA00079072"/>
    </source>
</evidence>
<keyword evidence="7" id="KW-0413">Isomerase</keyword>
<feature type="compositionally biased region" description="Basic and acidic residues" evidence="16">
    <location>
        <begin position="48"/>
        <end position="65"/>
    </location>
</feature>
<feature type="compositionally biased region" description="Basic and acidic residues" evidence="16">
    <location>
        <begin position="523"/>
        <end position="534"/>
    </location>
</feature>
<evidence type="ECO:0000256" key="16">
    <source>
        <dbReference type="SAM" id="MobiDB-lite"/>
    </source>
</evidence>
<dbReference type="GO" id="GO:0006397">
    <property type="term" value="P:mRNA processing"/>
    <property type="evidence" value="ECO:0007669"/>
    <property type="project" value="UniProtKB-KW"/>
</dbReference>
<feature type="active site" description="Nucleophile" evidence="14">
    <location>
        <position position="145"/>
    </location>
</feature>
<comment type="catalytic activity">
    <reaction evidence="9">
        <text>a uridine in tRNA = a pseudouridine in tRNA</text>
        <dbReference type="Rhea" id="RHEA:54572"/>
        <dbReference type="Rhea" id="RHEA-COMP:13339"/>
        <dbReference type="Rhea" id="RHEA-COMP:13934"/>
        <dbReference type="ChEBI" id="CHEBI:65314"/>
        <dbReference type="ChEBI" id="CHEBI:65315"/>
    </reaction>
</comment>
<evidence type="ECO:0000313" key="19">
    <source>
        <dbReference type="Proteomes" id="UP000186594"/>
    </source>
</evidence>
<keyword evidence="5" id="KW-0507">mRNA processing</keyword>
<evidence type="ECO:0000256" key="4">
    <source>
        <dbReference type="ARBA" id="ARBA00009375"/>
    </source>
</evidence>
<dbReference type="InterPro" id="IPR020094">
    <property type="entry name" value="TruA/RsuA/RluB/E/F_N"/>
</dbReference>
<keyword evidence="19" id="KW-1185">Reference proteome</keyword>
<evidence type="ECO:0000259" key="17">
    <source>
        <dbReference type="Pfam" id="PF01416"/>
    </source>
</evidence>
<dbReference type="GO" id="GO:0009982">
    <property type="term" value="F:pseudouridine synthase activity"/>
    <property type="evidence" value="ECO:0007669"/>
    <property type="project" value="EnsemblFungi"/>
</dbReference>
<dbReference type="InterPro" id="IPR001406">
    <property type="entry name" value="PsdUridine_synth_TruA"/>
</dbReference>
<evidence type="ECO:0000256" key="3">
    <source>
        <dbReference type="ARBA" id="ARBA00004123"/>
    </source>
</evidence>
<evidence type="ECO:0000256" key="8">
    <source>
        <dbReference type="ARBA" id="ARBA00023242"/>
    </source>
</evidence>
<dbReference type="Gene3D" id="3.30.70.580">
    <property type="entry name" value="Pseudouridine synthase I, catalytic domain, N-terminal subdomain"/>
    <property type="match status" value="1"/>
</dbReference>
<feature type="binding site" evidence="15">
    <location>
        <position position="201"/>
    </location>
    <ligand>
        <name>substrate</name>
    </ligand>
</feature>
<dbReference type="FunFam" id="3.30.70.660:FF:000002">
    <property type="entry name" value="tRNA pseudouridine synthase"/>
    <property type="match status" value="1"/>
</dbReference>
<evidence type="ECO:0000256" key="7">
    <source>
        <dbReference type="ARBA" id="ARBA00023235"/>
    </source>
</evidence>
<dbReference type="InterPro" id="IPR020103">
    <property type="entry name" value="PsdUridine_synth_cat_dom_sf"/>
</dbReference>
<dbReference type="OMA" id="NKAFDCR"/>
<feature type="compositionally biased region" description="Polar residues" evidence="16">
    <location>
        <begin position="24"/>
        <end position="47"/>
    </location>
</feature>
<feature type="region of interest" description="Disordered" evidence="16">
    <location>
        <begin position="1"/>
        <end position="65"/>
    </location>
</feature>
<dbReference type="InterPro" id="IPR041708">
    <property type="entry name" value="PUS1/PUS2-like"/>
</dbReference>
<feature type="region of interest" description="Disordered" evidence="16">
    <location>
        <begin position="502"/>
        <end position="534"/>
    </location>
</feature>
<comment type="catalytic activity">
    <reaction evidence="1">
        <text>a uridine in mRNA = a pseudouridine in mRNA</text>
        <dbReference type="Rhea" id="RHEA:56644"/>
        <dbReference type="Rhea" id="RHEA-COMP:14658"/>
        <dbReference type="Rhea" id="RHEA-COMP:14659"/>
        <dbReference type="ChEBI" id="CHEBI:65314"/>
        <dbReference type="ChEBI" id="CHEBI:65315"/>
    </reaction>
</comment>
<evidence type="ECO:0000313" key="18">
    <source>
        <dbReference type="EMBL" id="OLL26325.1"/>
    </source>
</evidence>
<evidence type="ECO:0000256" key="9">
    <source>
        <dbReference type="ARBA" id="ARBA00036943"/>
    </source>
</evidence>
<name>A0A1U7LUH1_NEOID</name>
<dbReference type="NCBIfam" id="TIGR00071">
    <property type="entry name" value="hisT_truA"/>
    <property type="match status" value="1"/>
</dbReference>
<protein>
    <recommendedName>
        <fullName evidence="11">tRNA pseudouridine synthase 1</fullName>
    </recommendedName>
    <alternativeName>
        <fullName evidence="12">tRNA pseudouridylate synthase 1</fullName>
    </alternativeName>
    <alternativeName>
        <fullName evidence="13">tRNA-uridine isomerase 1</fullName>
    </alternativeName>
</protein>
<dbReference type="AlphaFoldDB" id="A0A1U7LUH1"/>
<feature type="compositionally biased region" description="Acidic residues" evidence="16">
    <location>
        <begin position="513"/>
        <end position="522"/>
    </location>
</feature>
<gene>
    <name evidence="18" type="ORF">NEOLI_000402</name>
</gene>
<dbReference type="InterPro" id="IPR020095">
    <property type="entry name" value="PsdUridine_synth_TruA_C"/>
</dbReference>